<name>A0A1F5WNF6_9BACT</name>
<dbReference type="EMBL" id="MFHT01000030">
    <property type="protein sequence ID" value="OGF77186.1"/>
    <property type="molecule type" value="Genomic_DNA"/>
</dbReference>
<comment type="caution">
    <text evidence="1">The sequence shown here is derived from an EMBL/GenBank/DDBJ whole genome shotgun (WGS) entry which is preliminary data.</text>
</comment>
<proteinExistence type="predicted"/>
<evidence type="ECO:0000313" key="2">
    <source>
        <dbReference type="Proteomes" id="UP000177723"/>
    </source>
</evidence>
<reference evidence="1 2" key="1">
    <citation type="journal article" date="2016" name="Nat. Commun.">
        <title>Thousands of microbial genomes shed light on interconnected biogeochemical processes in an aquifer system.</title>
        <authorList>
            <person name="Anantharaman K."/>
            <person name="Brown C.T."/>
            <person name="Hug L.A."/>
            <person name="Sharon I."/>
            <person name="Castelle C.J."/>
            <person name="Probst A.J."/>
            <person name="Thomas B.C."/>
            <person name="Singh A."/>
            <person name="Wilkins M.J."/>
            <person name="Karaoz U."/>
            <person name="Brodie E.L."/>
            <person name="Williams K.H."/>
            <person name="Hubbard S.S."/>
            <person name="Banfield J.F."/>
        </authorList>
    </citation>
    <scope>NUCLEOTIDE SEQUENCE [LARGE SCALE GENOMIC DNA]</scope>
</reference>
<dbReference type="Proteomes" id="UP000177723">
    <property type="component" value="Unassembled WGS sequence"/>
</dbReference>
<organism evidence="1 2">
    <name type="scientific">Candidatus Giovannonibacteria bacterium RIFCSPHIGHO2_12_FULL_43_15</name>
    <dbReference type="NCBI Taxonomy" id="1798341"/>
    <lineage>
        <taxon>Bacteria</taxon>
        <taxon>Candidatus Giovannoniibacteriota</taxon>
    </lineage>
</organism>
<dbReference type="InterPro" id="IPR024524">
    <property type="entry name" value="DUF3800"/>
</dbReference>
<accession>A0A1F5WNF6</accession>
<evidence type="ECO:0000313" key="1">
    <source>
        <dbReference type="EMBL" id="OGF77186.1"/>
    </source>
</evidence>
<gene>
    <name evidence="1" type="ORF">A3F23_01425</name>
</gene>
<sequence>MYVDESGDHTYSEDKRFLGLTGVIFESQNYKNIFHSSFEKFKEKHFPHNPDEPVILHRREILDKSGPFWRLRDEEKRKSFNNDFIDILKKSEFKLITVVIDKKAHFDRYKESALHPYHFCLVALLERYCGVLNYYNVKGDVLAESRGGREDMQLKEAYKNVYESGTNFRKQDFFQKSLTSKEIKIKPKSANIAGLQLADLLAHPCVIEILYEKKHITNWDGEYERRICECINKKYNKHLINGRIEGYGKVFLG</sequence>
<protein>
    <recommendedName>
        <fullName evidence="3">DUF3800 domain-containing protein</fullName>
    </recommendedName>
</protein>
<evidence type="ECO:0008006" key="3">
    <source>
        <dbReference type="Google" id="ProtNLM"/>
    </source>
</evidence>
<dbReference type="Pfam" id="PF12686">
    <property type="entry name" value="DUF3800"/>
    <property type="match status" value="1"/>
</dbReference>
<dbReference type="AlphaFoldDB" id="A0A1F5WNF6"/>